<dbReference type="InterPro" id="IPR024787">
    <property type="entry name" value="EcsC"/>
</dbReference>
<reference evidence="1 2" key="1">
    <citation type="submission" date="2023-04" db="EMBL/GenBank/DDBJ databases">
        <title>Complete genome sequence of Alisedimentitalea scapharcae.</title>
        <authorList>
            <person name="Rong J.-C."/>
            <person name="Yi M.-L."/>
            <person name="Zhao Q."/>
        </authorList>
    </citation>
    <scope>NUCLEOTIDE SEQUENCE [LARGE SCALE GENOMIC DNA]</scope>
    <source>
        <strain evidence="1 2">KCTC 42119</strain>
    </source>
</reference>
<dbReference type="RefSeq" id="WP_406648658.1">
    <property type="nucleotide sequence ID" value="NZ_CP123584.1"/>
</dbReference>
<dbReference type="PANTHER" id="PTHR41260">
    <property type="entry name" value="PROTEIN ECSC"/>
    <property type="match status" value="1"/>
</dbReference>
<name>A0ABZ2XWQ4_9RHOB</name>
<dbReference type="Proteomes" id="UP001623232">
    <property type="component" value="Chromosome"/>
</dbReference>
<gene>
    <name evidence="1" type="ORF">QEZ52_06180</name>
</gene>
<accession>A0ABZ2XWQ4</accession>
<protein>
    <submittedName>
        <fullName evidence="1">EcsC family protein</fullName>
    </submittedName>
</protein>
<sequence length="254" mass="26578">MNEILDAVPVLNRTEAEQALDQLAQRYRAAGGAGVKIVNLVGTQAENLLDRLPDSVRTGLGTATEQALTLAVEAAGKSRNVIADQPAWLNTAMSSVLGAAGGFSGLPGTMVELPATVTLLMRSVQGVAAEHGFDPDAESVKFDCVRVFADGGPLSHDDGSDLGFISVRVSLSGVAMKKLIATVAPKLAVVLGQKLAAQTVPVLGAMSGAAVNYVYTDYYQQIAQVHFGLRRLAIDADISHDELVNGLRLRLGKS</sequence>
<dbReference type="Pfam" id="PF12787">
    <property type="entry name" value="EcsC"/>
    <property type="match status" value="1"/>
</dbReference>
<proteinExistence type="predicted"/>
<organism evidence="1 2">
    <name type="scientific">Aliisedimentitalea scapharcae</name>
    <dbReference type="NCBI Taxonomy" id="1524259"/>
    <lineage>
        <taxon>Bacteria</taxon>
        <taxon>Pseudomonadati</taxon>
        <taxon>Pseudomonadota</taxon>
        <taxon>Alphaproteobacteria</taxon>
        <taxon>Rhodobacterales</taxon>
        <taxon>Roseobacteraceae</taxon>
        <taxon>Aliisedimentitalea</taxon>
    </lineage>
</organism>
<evidence type="ECO:0000313" key="1">
    <source>
        <dbReference type="EMBL" id="WZK90133.1"/>
    </source>
</evidence>
<evidence type="ECO:0000313" key="2">
    <source>
        <dbReference type="Proteomes" id="UP001623232"/>
    </source>
</evidence>
<dbReference type="PANTHER" id="PTHR41260:SF1">
    <property type="entry name" value="PROTEIN ECSC"/>
    <property type="match status" value="1"/>
</dbReference>
<dbReference type="EMBL" id="CP123584">
    <property type="protein sequence ID" value="WZK90133.1"/>
    <property type="molecule type" value="Genomic_DNA"/>
</dbReference>
<keyword evidence="2" id="KW-1185">Reference proteome</keyword>